<dbReference type="RefSeq" id="WP_320185707.1">
    <property type="nucleotide sequence ID" value="NZ_CP138332.1"/>
</dbReference>
<organism evidence="3 4">
    <name type="scientific">Sphingobacterium bambusae</name>
    <dbReference type="NCBI Taxonomy" id="662858"/>
    <lineage>
        <taxon>Bacteria</taxon>
        <taxon>Pseudomonadati</taxon>
        <taxon>Bacteroidota</taxon>
        <taxon>Sphingobacteriia</taxon>
        <taxon>Sphingobacteriales</taxon>
        <taxon>Sphingobacteriaceae</taxon>
        <taxon>Sphingobacterium</taxon>
    </lineage>
</organism>
<proteinExistence type="predicted"/>
<feature type="chain" id="PRO_5047266883" evidence="1">
    <location>
        <begin position="28"/>
        <end position="219"/>
    </location>
</feature>
<evidence type="ECO:0000259" key="2">
    <source>
        <dbReference type="Pfam" id="PF12867"/>
    </source>
</evidence>
<dbReference type="Pfam" id="PF12867">
    <property type="entry name" value="DinB_2"/>
    <property type="match status" value="1"/>
</dbReference>
<feature type="signal peptide" evidence="1">
    <location>
        <begin position="1"/>
        <end position="27"/>
    </location>
</feature>
<dbReference type="Gene3D" id="1.20.120.450">
    <property type="entry name" value="dinb family like domain"/>
    <property type="match status" value="1"/>
</dbReference>
<protein>
    <submittedName>
        <fullName evidence="3">DinB family protein</fullName>
    </submittedName>
</protein>
<dbReference type="EMBL" id="JBHUPB010000008">
    <property type="protein sequence ID" value="MFD2968306.1"/>
    <property type="molecule type" value="Genomic_DNA"/>
</dbReference>
<feature type="domain" description="DinB-like" evidence="2">
    <location>
        <begin position="52"/>
        <end position="207"/>
    </location>
</feature>
<gene>
    <name evidence="3" type="ORF">ACFS7Y_12980</name>
</gene>
<dbReference type="InterPro" id="IPR024775">
    <property type="entry name" value="DinB-like"/>
</dbReference>
<name>A0ABW6BJZ4_9SPHI</name>
<evidence type="ECO:0000313" key="3">
    <source>
        <dbReference type="EMBL" id="MFD2968306.1"/>
    </source>
</evidence>
<keyword evidence="1" id="KW-0732">Signal</keyword>
<keyword evidence="4" id="KW-1185">Reference proteome</keyword>
<dbReference type="Proteomes" id="UP001597525">
    <property type="component" value="Unassembled WGS sequence"/>
</dbReference>
<evidence type="ECO:0000313" key="4">
    <source>
        <dbReference type="Proteomes" id="UP001597525"/>
    </source>
</evidence>
<reference evidence="4" key="1">
    <citation type="journal article" date="2019" name="Int. J. Syst. Evol. Microbiol.">
        <title>The Global Catalogue of Microorganisms (GCM) 10K type strain sequencing project: providing services to taxonomists for standard genome sequencing and annotation.</title>
        <authorList>
            <consortium name="The Broad Institute Genomics Platform"/>
            <consortium name="The Broad Institute Genome Sequencing Center for Infectious Disease"/>
            <person name="Wu L."/>
            <person name="Ma J."/>
        </authorList>
    </citation>
    <scope>NUCLEOTIDE SEQUENCE [LARGE SCALE GENOMIC DNA]</scope>
    <source>
        <strain evidence="4">KCTC 22814</strain>
    </source>
</reference>
<sequence length="219" mass="24975">MKTYIIRPLMISLMTLLMATASKTVFCYEKVAKNLHYAIDSLSGIDSLLQYFEQTTNDLEKQVSGLSAAQLAFKPAADKWSVSQCLEHIVLSETMLFEMAKKELQKEAQPQRRKEVKVTNENLKQMMGDRTQKFQAPQELQPLGKYTDSKTALSEFKTARAPVLAYIKQADEEDLRNHISEYPTGTVNGYQNLLFIAAHMARHIKQIEEIKANPNFPKQ</sequence>
<evidence type="ECO:0000256" key="1">
    <source>
        <dbReference type="SAM" id="SignalP"/>
    </source>
</evidence>
<dbReference type="SUPFAM" id="SSF109854">
    <property type="entry name" value="DinB/YfiT-like putative metalloenzymes"/>
    <property type="match status" value="1"/>
</dbReference>
<comment type="caution">
    <text evidence="3">The sequence shown here is derived from an EMBL/GenBank/DDBJ whole genome shotgun (WGS) entry which is preliminary data.</text>
</comment>
<dbReference type="InterPro" id="IPR034660">
    <property type="entry name" value="DinB/YfiT-like"/>
</dbReference>
<accession>A0ABW6BJZ4</accession>